<dbReference type="OrthoDB" id="9790023at2"/>
<reference evidence="1 2" key="1">
    <citation type="submission" date="2019-03" db="EMBL/GenBank/DDBJ databases">
        <title>Genomic Encyclopedia of Type Strains, Phase IV (KMG-IV): sequencing the most valuable type-strain genomes for metagenomic binning, comparative biology and taxonomic classification.</title>
        <authorList>
            <person name="Goeker M."/>
        </authorList>
    </citation>
    <scope>NUCLEOTIDE SEQUENCE [LARGE SCALE GENOMIC DNA]</scope>
    <source>
        <strain evidence="1 2">DSM 24179</strain>
    </source>
</reference>
<proteinExistence type="predicted"/>
<keyword evidence="2" id="KW-1185">Reference proteome</keyword>
<name>A0A4R2GGT0_9BACT</name>
<dbReference type="Proteomes" id="UP000295221">
    <property type="component" value="Unassembled WGS sequence"/>
</dbReference>
<sequence length="212" mass="24208">MSISISPISVVVIVAHPDDETLWSGGTILSRPTYEWFIISLCRGSDPDRAPKFLKAITTLKATGIMGNLDDGIEQIPLRRIDVEKEILALLPYTHFDIIISHNPTGEYTRHLRHEEIGEAVIYLWYKNKISANQLWVYAYNDGNKGWLPKSVEKATISHTIPKKIWEKKLQIITEIYGFPANSWEAQTTPKTEAFWQFTNPATALKWLNSIK</sequence>
<comment type="caution">
    <text evidence="1">The sequence shown here is derived from an EMBL/GenBank/DDBJ whole genome shotgun (WGS) entry which is preliminary data.</text>
</comment>
<protein>
    <recommendedName>
        <fullName evidence="3">GlcNAc-PI de-N-acetylase</fullName>
    </recommendedName>
</protein>
<dbReference type="SUPFAM" id="SSF102588">
    <property type="entry name" value="LmbE-like"/>
    <property type="match status" value="1"/>
</dbReference>
<evidence type="ECO:0000313" key="1">
    <source>
        <dbReference type="EMBL" id="TCO07268.1"/>
    </source>
</evidence>
<dbReference type="Gene3D" id="3.40.50.10320">
    <property type="entry name" value="LmbE-like"/>
    <property type="match status" value="1"/>
</dbReference>
<gene>
    <name evidence="1" type="ORF">EV194_10986</name>
</gene>
<organism evidence="1 2">
    <name type="scientific">Natronoflexus pectinivorans</name>
    <dbReference type="NCBI Taxonomy" id="682526"/>
    <lineage>
        <taxon>Bacteria</taxon>
        <taxon>Pseudomonadati</taxon>
        <taxon>Bacteroidota</taxon>
        <taxon>Bacteroidia</taxon>
        <taxon>Marinilabiliales</taxon>
        <taxon>Marinilabiliaceae</taxon>
        <taxon>Natronoflexus</taxon>
    </lineage>
</organism>
<dbReference type="RefSeq" id="WP_132434285.1">
    <property type="nucleotide sequence ID" value="NZ_SLWK01000009.1"/>
</dbReference>
<dbReference type="AlphaFoldDB" id="A0A4R2GGT0"/>
<dbReference type="EMBL" id="SLWK01000009">
    <property type="protein sequence ID" value="TCO07268.1"/>
    <property type="molecule type" value="Genomic_DNA"/>
</dbReference>
<evidence type="ECO:0008006" key="3">
    <source>
        <dbReference type="Google" id="ProtNLM"/>
    </source>
</evidence>
<dbReference type="InterPro" id="IPR024078">
    <property type="entry name" value="LmbE-like_dom_sf"/>
</dbReference>
<accession>A0A4R2GGT0</accession>
<evidence type="ECO:0000313" key="2">
    <source>
        <dbReference type="Proteomes" id="UP000295221"/>
    </source>
</evidence>